<keyword evidence="1" id="KW-0812">Transmembrane</keyword>
<accession>A0A1X1ZCF7</accession>
<protein>
    <submittedName>
        <fullName evidence="2">Uncharacterized protein</fullName>
    </submittedName>
</protein>
<reference evidence="2 3" key="1">
    <citation type="submission" date="2016-01" db="EMBL/GenBank/DDBJ databases">
        <title>The new phylogeny of the genus Mycobacterium.</title>
        <authorList>
            <person name="Tarcisio F."/>
            <person name="Conor M."/>
            <person name="Antonella G."/>
            <person name="Elisabetta G."/>
            <person name="Giulia F.S."/>
            <person name="Sara T."/>
            <person name="Anna F."/>
            <person name="Clotilde B."/>
            <person name="Roberto B."/>
            <person name="Veronica D.S."/>
            <person name="Fabio R."/>
            <person name="Monica P."/>
            <person name="Olivier J."/>
            <person name="Enrico T."/>
            <person name="Nicola S."/>
        </authorList>
    </citation>
    <scope>NUCLEOTIDE SEQUENCE [LARGE SCALE GENOMIC DNA]</scope>
    <source>
        <strain evidence="2 3">DSM 44572</strain>
    </source>
</reference>
<proteinExistence type="predicted"/>
<keyword evidence="3" id="KW-1185">Reference proteome</keyword>
<dbReference type="AlphaFoldDB" id="A0A1X1ZCF7"/>
<evidence type="ECO:0000313" key="3">
    <source>
        <dbReference type="Proteomes" id="UP000193529"/>
    </source>
</evidence>
<evidence type="ECO:0000313" key="2">
    <source>
        <dbReference type="EMBL" id="ORW20940.1"/>
    </source>
</evidence>
<dbReference type="STRING" id="153971.AWC19_14345"/>
<comment type="caution">
    <text evidence="2">The sequence shown here is derived from an EMBL/GenBank/DDBJ whole genome shotgun (WGS) entry which is preliminary data.</text>
</comment>
<evidence type="ECO:0000256" key="1">
    <source>
        <dbReference type="SAM" id="Phobius"/>
    </source>
</evidence>
<organism evidence="2 3">
    <name type="scientific">Mycobacterium palustre</name>
    <dbReference type="NCBI Taxonomy" id="153971"/>
    <lineage>
        <taxon>Bacteria</taxon>
        <taxon>Bacillati</taxon>
        <taxon>Actinomycetota</taxon>
        <taxon>Actinomycetes</taxon>
        <taxon>Mycobacteriales</taxon>
        <taxon>Mycobacteriaceae</taxon>
        <taxon>Mycobacterium</taxon>
        <taxon>Mycobacterium simiae complex</taxon>
    </lineage>
</organism>
<dbReference type="Proteomes" id="UP000193529">
    <property type="component" value="Unassembled WGS sequence"/>
</dbReference>
<keyword evidence="1" id="KW-0472">Membrane</keyword>
<name>A0A1X1ZCF7_9MYCO</name>
<feature type="transmembrane region" description="Helical" evidence="1">
    <location>
        <begin position="29"/>
        <end position="47"/>
    </location>
</feature>
<gene>
    <name evidence="2" type="ORF">AWC19_14345</name>
</gene>
<sequence>MTRVLRVSLIVVAIAALYAACVSIITDTSAYPAAVVFWLALGALVAVDQLEHLRDCRIAAGRRAVWGRRDRRGGRDA</sequence>
<dbReference type="RefSeq" id="WP_085079665.1">
    <property type="nucleotide sequence ID" value="NZ_LQPJ01000121.1"/>
</dbReference>
<keyword evidence="1" id="KW-1133">Transmembrane helix</keyword>
<dbReference type="EMBL" id="LQPJ01000121">
    <property type="protein sequence ID" value="ORW20940.1"/>
    <property type="molecule type" value="Genomic_DNA"/>
</dbReference>